<evidence type="ECO:0000313" key="6">
    <source>
        <dbReference type="EMBL" id="ORY79231.1"/>
    </source>
</evidence>
<dbReference type="GO" id="GO:0008073">
    <property type="term" value="F:ornithine decarboxylase inhibitor activity"/>
    <property type="evidence" value="ECO:0007669"/>
    <property type="project" value="InterPro"/>
</dbReference>
<reference evidence="6 7" key="1">
    <citation type="submission" date="2016-08" db="EMBL/GenBank/DDBJ databases">
        <title>A Parts List for Fungal Cellulosomes Revealed by Comparative Genomics.</title>
        <authorList>
            <consortium name="DOE Joint Genome Institute"/>
            <person name="Haitjema C.H."/>
            <person name="Gilmore S.P."/>
            <person name="Henske J.K."/>
            <person name="Solomon K.V."/>
            <person name="De Groot R."/>
            <person name="Kuo A."/>
            <person name="Mondo S.J."/>
            <person name="Salamov A.A."/>
            <person name="Labutti K."/>
            <person name="Zhao Z."/>
            <person name="Chiniquy J."/>
            <person name="Barry K."/>
            <person name="Brewer H.M."/>
            <person name="Purvine S.O."/>
            <person name="Wright A.T."/>
            <person name="Boxma B."/>
            <person name="Van Alen T."/>
            <person name="Hackstein J.H."/>
            <person name="Baker S.E."/>
            <person name="Grigoriev I.V."/>
            <person name="O'Malley M.A."/>
        </authorList>
    </citation>
    <scope>NUCLEOTIDE SEQUENCE [LARGE SCALE GENOMIC DNA]</scope>
    <source>
        <strain evidence="6 7">G1</strain>
    </source>
</reference>
<organism evidence="6 7">
    <name type="scientific">Neocallimastix californiae</name>
    <dbReference type="NCBI Taxonomy" id="1754190"/>
    <lineage>
        <taxon>Eukaryota</taxon>
        <taxon>Fungi</taxon>
        <taxon>Fungi incertae sedis</taxon>
        <taxon>Chytridiomycota</taxon>
        <taxon>Chytridiomycota incertae sedis</taxon>
        <taxon>Neocallimastigomycetes</taxon>
        <taxon>Neocallimastigales</taxon>
        <taxon>Neocallimastigaceae</taxon>
        <taxon>Neocallimastix</taxon>
    </lineage>
</organism>
<protein>
    <recommendedName>
        <fullName evidence="4">Ornithine decarboxylase antizyme</fullName>
    </recommendedName>
</protein>
<dbReference type="AlphaFoldDB" id="A0A1Y2F5S5"/>
<dbReference type="GO" id="GO:0005737">
    <property type="term" value="C:cytoplasm"/>
    <property type="evidence" value="ECO:0007669"/>
    <property type="project" value="TreeGrafter"/>
</dbReference>
<comment type="subunit">
    <text evidence="3">Interacts with ODC and thereby sterically blocks ODC homodimerization.</text>
</comment>
<dbReference type="SUPFAM" id="SSF55729">
    <property type="entry name" value="Acyl-CoA N-acyltransferases (Nat)"/>
    <property type="match status" value="1"/>
</dbReference>
<dbReference type="InterPro" id="IPR002993">
    <property type="entry name" value="ODC_AZ"/>
</dbReference>
<dbReference type="PANTHER" id="PTHR10279">
    <property type="entry name" value="ORNITHINE DECARBOXYLASE ANTIZYME"/>
    <property type="match status" value="1"/>
</dbReference>
<comment type="similarity">
    <text evidence="2">Belongs to the ODC antizyme family.</text>
</comment>
<dbReference type="GO" id="GO:0005634">
    <property type="term" value="C:nucleus"/>
    <property type="evidence" value="ECO:0007669"/>
    <property type="project" value="TreeGrafter"/>
</dbReference>
<dbReference type="OrthoDB" id="5959761at2759"/>
<dbReference type="STRING" id="1754190.A0A1Y2F5S5"/>
<name>A0A1Y2F5S5_9FUNG</name>
<dbReference type="Pfam" id="PF02100">
    <property type="entry name" value="ODC_AZ"/>
    <property type="match status" value="1"/>
</dbReference>
<evidence type="ECO:0000256" key="3">
    <source>
        <dbReference type="ARBA" id="ARBA00011486"/>
    </source>
</evidence>
<evidence type="ECO:0000256" key="4">
    <source>
        <dbReference type="ARBA" id="ARBA00017712"/>
    </source>
</evidence>
<keyword evidence="5" id="KW-0688">Ribosomal frameshifting</keyword>
<dbReference type="InterPro" id="IPR038581">
    <property type="entry name" value="ODC_AZ_sf"/>
</dbReference>
<accession>A0A1Y2F5S5</accession>
<comment type="function">
    <text evidence="1">Ornithine decarboxylase (ODC) antizyme protein that negatively regulates ODC activity and intracellular polyamine biosynthesis in response to increased intracellular polyamine levels. Binds to ODC monomers, inhibiting the assembly of the functional ODC homodimer, and targets the monomers for ubiquitin-independent proteolytic destruction by the 26S proteasome.</text>
</comment>
<dbReference type="Proteomes" id="UP000193920">
    <property type="component" value="Unassembled WGS sequence"/>
</dbReference>
<dbReference type="Gene3D" id="3.40.630.60">
    <property type="match status" value="1"/>
</dbReference>
<evidence type="ECO:0000256" key="5">
    <source>
        <dbReference type="ARBA" id="ARBA00022758"/>
    </source>
</evidence>
<keyword evidence="7" id="KW-1185">Reference proteome</keyword>
<dbReference type="PANTHER" id="PTHR10279:SF10">
    <property type="entry name" value="ORNITHINE DECARBOXYLASE ANTIZYME"/>
    <property type="match status" value="1"/>
</dbReference>
<comment type="caution">
    <text evidence="6">The sequence shown here is derived from an EMBL/GenBank/DDBJ whole genome shotgun (WGS) entry which is preliminary data.</text>
</comment>
<dbReference type="InterPro" id="IPR016181">
    <property type="entry name" value="Acyl_CoA_acyltransferase"/>
</dbReference>
<evidence type="ECO:0000256" key="2">
    <source>
        <dbReference type="ARBA" id="ARBA00008796"/>
    </source>
</evidence>
<dbReference type="GO" id="GO:0045732">
    <property type="term" value="P:positive regulation of protein catabolic process"/>
    <property type="evidence" value="ECO:0007669"/>
    <property type="project" value="TreeGrafter"/>
</dbReference>
<evidence type="ECO:0000256" key="1">
    <source>
        <dbReference type="ARBA" id="ARBA00002307"/>
    </source>
</evidence>
<evidence type="ECO:0000313" key="7">
    <source>
        <dbReference type="Proteomes" id="UP000193920"/>
    </source>
</evidence>
<sequence>MINPNINLSSENNNPINDLSIMAFLEEVEEPYYENYEDPLALCTIYSKMGKTGGIPDSSNMNDVLRAGLLEGCRRFQNEVLVQERDDPGLLYVSLLSKRIDNRGVNVFYAFIKETTLFIELPTECNWNFQESMTSLLELAEEIFGCEKIVICIRKNEDIKLLLHSFMYIGFQIVNPTYYLGRKVNYYVLGYEL</sequence>
<proteinExistence type="inferred from homology"/>
<dbReference type="EMBL" id="MCOG01000015">
    <property type="protein sequence ID" value="ORY79231.1"/>
    <property type="molecule type" value="Genomic_DNA"/>
</dbReference>
<gene>
    <name evidence="6" type="ORF">LY90DRAFT_664843</name>
</gene>
<dbReference type="GO" id="GO:0075523">
    <property type="term" value="P:viral translational frameshifting"/>
    <property type="evidence" value="ECO:0007669"/>
    <property type="project" value="UniProtKB-KW"/>
</dbReference>